<feature type="region of interest" description="Disordered" evidence="1">
    <location>
        <begin position="56"/>
        <end position="123"/>
    </location>
</feature>
<feature type="compositionally biased region" description="Low complexity" evidence="1">
    <location>
        <begin position="173"/>
        <end position="188"/>
    </location>
</feature>
<evidence type="ECO:0000313" key="2">
    <source>
        <dbReference type="EMBL" id="SPO36803.1"/>
    </source>
</evidence>
<protein>
    <submittedName>
        <fullName evidence="2">Uncharacterized protein</fullName>
    </submittedName>
</protein>
<dbReference type="AlphaFoldDB" id="A0A5C3EWZ7"/>
<reference evidence="2 3" key="1">
    <citation type="submission" date="2018-03" db="EMBL/GenBank/DDBJ databases">
        <authorList>
            <person name="Guldener U."/>
        </authorList>
    </citation>
    <scope>NUCLEOTIDE SEQUENCE [LARGE SCALE GENOMIC DNA]</scope>
    <source>
        <strain evidence="2 3">DAOM196992</strain>
    </source>
</reference>
<feature type="compositionally biased region" description="Pro residues" evidence="1">
    <location>
        <begin position="56"/>
        <end position="66"/>
    </location>
</feature>
<evidence type="ECO:0000313" key="3">
    <source>
        <dbReference type="Proteomes" id="UP000323386"/>
    </source>
</evidence>
<evidence type="ECO:0000256" key="1">
    <source>
        <dbReference type="SAM" id="MobiDB-lite"/>
    </source>
</evidence>
<accession>A0A5C3EWZ7</accession>
<name>A0A5C3EWZ7_9BASI</name>
<keyword evidence="3" id="KW-1185">Reference proteome</keyword>
<organism evidence="2 3">
    <name type="scientific">Pseudozyma flocculosa</name>
    <dbReference type="NCBI Taxonomy" id="84751"/>
    <lineage>
        <taxon>Eukaryota</taxon>
        <taxon>Fungi</taxon>
        <taxon>Dikarya</taxon>
        <taxon>Basidiomycota</taxon>
        <taxon>Ustilaginomycotina</taxon>
        <taxon>Ustilaginomycetes</taxon>
        <taxon>Ustilaginales</taxon>
        <taxon>Ustilaginaceae</taxon>
        <taxon>Pseudozyma</taxon>
    </lineage>
</organism>
<feature type="region of interest" description="Disordered" evidence="1">
    <location>
        <begin position="137"/>
        <end position="196"/>
    </location>
</feature>
<gene>
    <name evidence="2" type="ORF">PSFLO_02274</name>
</gene>
<feature type="compositionally biased region" description="Polar residues" evidence="1">
    <location>
        <begin position="137"/>
        <end position="150"/>
    </location>
</feature>
<dbReference type="Proteomes" id="UP000323386">
    <property type="component" value="Unassembled WGS sequence"/>
</dbReference>
<dbReference type="EMBL" id="OOIP01000005">
    <property type="protein sequence ID" value="SPO36803.1"/>
    <property type="molecule type" value="Genomic_DNA"/>
</dbReference>
<proteinExistence type="predicted"/>
<sequence length="235" mass="25121">MAQIGGHLRYFWPQALYRQENGCVCLHQHRGSAHARACAGPFATWHFAKSIRRPPVSPAILPPPPDAICQPGRQSLTQASRKALPAPARRRQHPPAQPPAATAHQPSHPPGPASQSPAQPLGAVSWPCPLRPASCCPSQPSTATQASQVQPPVKHSCHPCGSASPAQPPNPASQPASRPASRPSPQSSHMPGSASHPVSFQFSAAALPLLPHLFFHPAAAVNHWRHQRGLLWHLR</sequence>